<organism evidence="1 2">
    <name type="scientific">Vibrio gazogenes DSM 21264 = NBRC 103151</name>
    <dbReference type="NCBI Taxonomy" id="1123492"/>
    <lineage>
        <taxon>Bacteria</taxon>
        <taxon>Pseudomonadati</taxon>
        <taxon>Pseudomonadota</taxon>
        <taxon>Gammaproteobacteria</taxon>
        <taxon>Vibrionales</taxon>
        <taxon>Vibrionaceae</taxon>
        <taxon>Vibrio</taxon>
    </lineage>
</organism>
<sequence length="78" mass="9001">MTLEELRALYRENLLVEAIVEPFSDNGMWIVEFRHAHGPFILLTDDDGEECHYTNLDMASKSAMDVGFKQVRIESLEL</sequence>
<dbReference type="RefSeq" id="WP_027694418.1">
    <property type="nucleotide sequence ID" value="NZ_FQUH01000031.1"/>
</dbReference>
<proteinExistence type="predicted"/>
<protein>
    <recommendedName>
        <fullName evidence="3">Thymidylate kinase</fullName>
    </recommendedName>
</protein>
<dbReference type="Proteomes" id="UP000184159">
    <property type="component" value="Unassembled WGS sequence"/>
</dbReference>
<keyword evidence="2" id="KW-1185">Reference proteome</keyword>
<name>A0A1M5HCH8_VIBGA</name>
<gene>
    <name evidence="1" type="ORF">SAMN02745781_04062</name>
</gene>
<dbReference type="EMBL" id="FQUH01000031">
    <property type="protein sequence ID" value="SHG13653.1"/>
    <property type="molecule type" value="Genomic_DNA"/>
</dbReference>
<dbReference type="AlphaFoldDB" id="A0A1M5HCH8"/>
<accession>A0A1M5HCH8</accession>
<evidence type="ECO:0008006" key="3">
    <source>
        <dbReference type="Google" id="ProtNLM"/>
    </source>
</evidence>
<evidence type="ECO:0000313" key="1">
    <source>
        <dbReference type="EMBL" id="SHG13653.1"/>
    </source>
</evidence>
<reference evidence="2" key="1">
    <citation type="submission" date="2016-11" db="EMBL/GenBank/DDBJ databases">
        <authorList>
            <person name="Varghese N."/>
            <person name="Submissions S."/>
        </authorList>
    </citation>
    <scope>NUCLEOTIDE SEQUENCE [LARGE SCALE GENOMIC DNA]</scope>
    <source>
        <strain evidence="2">DSM 21264</strain>
    </source>
</reference>
<evidence type="ECO:0000313" key="2">
    <source>
        <dbReference type="Proteomes" id="UP000184159"/>
    </source>
</evidence>